<evidence type="ECO:0000259" key="5">
    <source>
        <dbReference type="Pfam" id="PF02662"/>
    </source>
</evidence>
<evidence type="ECO:0000256" key="3">
    <source>
        <dbReference type="ARBA" id="ARBA00023004"/>
    </source>
</evidence>
<dbReference type="RefSeq" id="WP_155305107.1">
    <property type="nucleotide sequence ID" value="NZ_AP021875.1"/>
</dbReference>
<keyword evidence="2" id="KW-0560">Oxidoreductase</keyword>
<evidence type="ECO:0000256" key="4">
    <source>
        <dbReference type="ARBA" id="ARBA00023014"/>
    </source>
</evidence>
<keyword evidence="1" id="KW-0479">Metal-binding</keyword>
<dbReference type="OrthoDB" id="9785566at2"/>
<dbReference type="EMBL" id="AP021875">
    <property type="protein sequence ID" value="BBO76261.1"/>
    <property type="molecule type" value="Genomic_DNA"/>
</dbReference>
<evidence type="ECO:0000256" key="2">
    <source>
        <dbReference type="ARBA" id="ARBA00023002"/>
    </source>
</evidence>
<organism evidence="6 7">
    <name type="scientific">Desulfosarcina widdelii</name>
    <dbReference type="NCBI Taxonomy" id="947919"/>
    <lineage>
        <taxon>Bacteria</taxon>
        <taxon>Pseudomonadati</taxon>
        <taxon>Thermodesulfobacteriota</taxon>
        <taxon>Desulfobacteria</taxon>
        <taxon>Desulfobacterales</taxon>
        <taxon>Desulfosarcinaceae</taxon>
        <taxon>Desulfosarcina</taxon>
    </lineage>
</organism>
<gene>
    <name evidence="6" type="ORF">DSCW_36780</name>
</gene>
<keyword evidence="7" id="KW-1185">Reference proteome</keyword>
<dbReference type="Pfam" id="PF02662">
    <property type="entry name" value="FlpD"/>
    <property type="match status" value="1"/>
</dbReference>
<dbReference type="KEGG" id="dwd:DSCW_36780"/>
<dbReference type="InterPro" id="IPR003813">
    <property type="entry name" value="MvhD/FlpD"/>
</dbReference>
<proteinExistence type="predicted"/>
<dbReference type="AlphaFoldDB" id="A0A5K7Z975"/>
<sequence length="141" mass="15409">MGMYKPKIVAFLCNWCAYDGADAAGRARLEIPSAVVEVRVMCSGQVDSGMVLNAFEAGAQGVMVLGCQPGDCHYKKGNLNAMKRMALLRAVLKPTRIDPRRLRLDWVSAGDGKRYARVAREMVDTIEQLGPATQTPGNEHQ</sequence>
<evidence type="ECO:0000313" key="6">
    <source>
        <dbReference type="EMBL" id="BBO76261.1"/>
    </source>
</evidence>
<reference evidence="6 7" key="1">
    <citation type="submission" date="2019-11" db="EMBL/GenBank/DDBJ databases">
        <title>Comparative genomics of hydrocarbon-degrading Desulfosarcina strains.</title>
        <authorList>
            <person name="Watanabe M."/>
            <person name="Kojima H."/>
            <person name="Fukui M."/>
        </authorList>
    </citation>
    <scope>NUCLEOTIDE SEQUENCE [LARGE SCALE GENOMIC DNA]</scope>
    <source>
        <strain evidence="6 7">PP31</strain>
    </source>
</reference>
<protein>
    <recommendedName>
        <fullName evidence="5">F420-non-reducing hydrogenase iron-sulfur subunit D domain-containing protein</fullName>
    </recommendedName>
</protein>
<dbReference type="GO" id="GO:0016491">
    <property type="term" value="F:oxidoreductase activity"/>
    <property type="evidence" value="ECO:0007669"/>
    <property type="project" value="UniProtKB-KW"/>
</dbReference>
<accession>A0A5K7Z975</accession>
<name>A0A5K7Z975_9BACT</name>
<evidence type="ECO:0000313" key="7">
    <source>
        <dbReference type="Proteomes" id="UP000427769"/>
    </source>
</evidence>
<dbReference type="Proteomes" id="UP000427769">
    <property type="component" value="Chromosome"/>
</dbReference>
<keyword evidence="3" id="KW-0408">Iron</keyword>
<feature type="domain" description="F420-non-reducing hydrogenase iron-sulfur subunit D" evidence="5">
    <location>
        <begin position="8"/>
        <end position="130"/>
    </location>
</feature>
<evidence type="ECO:0000256" key="1">
    <source>
        <dbReference type="ARBA" id="ARBA00022723"/>
    </source>
</evidence>
<keyword evidence="4" id="KW-0411">Iron-sulfur</keyword>
<dbReference type="GO" id="GO:0046872">
    <property type="term" value="F:metal ion binding"/>
    <property type="evidence" value="ECO:0007669"/>
    <property type="project" value="UniProtKB-KW"/>
</dbReference>
<dbReference type="GO" id="GO:0051536">
    <property type="term" value="F:iron-sulfur cluster binding"/>
    <property type="evidence" value="ECO:0007669"/>
    <property type="project" value="UniProtKB-KW"/>
</dbReference>